<accession>A0A2A2T4I5</accession>
<evidence type="ECO:0000313" key="3">
    <source>
        <dbReference type="Proteomes" id="UP000217780"/>
    </source>
</evidence>
<evidence type="ECO:0000259" key="1">
    <source>
        <dbReference type="Pfam" id="PF16778"/>
    </source>
</evidence>
<comment type="caution">
    <text evidence="2">The sequence shown here is derived from an EMBL/GenBank/DDBJ whole genome shotgun (WGS) entry which is preliminary data.</text>
</comment>
<dbReference type="Gene3D" id="6.10.140.1310">
    <property type="match status" value="1"/>
</dbReference>
<dbReference type="GeneID" id="93874782"/>
<dbReference type="EMBL" id="NTBI01000007">
    <property type="protein sequence ID" value="PAX16466.1"/>
    <property type="molecule type" value="Genomic_DNA"/>
</dbReference>
<feature type="domain" description="Phage tail assembly chaperone-like" evidence="1">
    <location>
        <begin position="76"/>
        <end position="133"/>
    </location>
</feature>
<name>A0A2A2T4I5_9BURK</name>
<protein>
    <recommendedName>
        <fullName evidence="1">Phage tail assembly chaperone-like domain-containing protein</fullName>
    </recommendedName>
</protein>
<reference evidence="2 3" key="1">
    <citation type="submission" date="2017-08" db="EMBL/GenBank/DDBJ databases">
        <title>WGS of Clinical strains of the CDC Group NO-1 linked to zoonotic infections in humans.</title>
        <authorList>
            <person name="Bernier A.-M."/>
            <person name="Bernard K."/>
        </authorList>
    </citation>
    <scope>NUCLEOTIDE SEQUENCE [LARGE SCALE GENOMIC DNA]</scope>
    <source>
        <strain evidence="2 3">NML91-0035</strain>
    </source>
</reference>
<dbReference type="RefSeq" id="WP_095542572.1">
    <property type="nucleotide sequence ID" value="NZ_NSJC01000009.1"/>
</dbReference>
<dbReference type="Pfam" id="PF16778">
    <property type="entry name" value="Phage_tail_APC"/>
    <property type="match status" value="1"/>
</dbReference>
<dbReference type="InterPro" id="IPR031893">
    <property type="entry name" value="Phage_tail_APC"/>
</dbReference>
<evidence type="ECO:0000313" key="2">
    <source>
        <dbReference type="EMBL" id="PAX16466.1"/>
    </source>
</evidence>
<dbReference type="Proteomes" id="UP000217780">
    <property type="component" value="Unassembled WGS sequence"/>
</dbReference>
<gene>
    <name evidence="2" type="ORF">CLI92_09030</name>
</gene>
<proteinExistence type="predicted"/>
<sequence length="137" mass="15513">MRAFYVRLGPHVVEFGVCQPETEHLVACPSGGEVVFEPPPEQAMQAPPQPGALWNLETQRWDAPQEPSVQPQARWAQVRAKRDHLLAACDWIVTRAQERGEPVPPQWLAYRQALRDITEQPDPERIQWPVAPEASHG</sequence>
<dbReference type="AlphaFoldDB" id="A0A2A2T4I5"/>
<organism evidence="2 3">
    <name type="scientific">Vandammella animalimorsus</name>
    <dbReference type="NCBI Taxonomy" id="2029117"/>
    <lineage>
        <taxon>Bacteria</taxon>
        <taxon>Pseudomonadati</taxon>
        <taxon>Pseudomonadota</taxon>
        <taxon>Betaproteobacteria</taxon>
        <taxon>Burkholderiales</taxon>
        <taxon>Comamonadaceae</taxon>
        <taxon>Vandammella</taxon>
    </lineage>
</organism>